<feature type="compositionally biased region" description="Basic and acidic residues" evidence="8">
    <location>
        <begin position="151"/>
        <end position="160"/>
    </location>
</feature>
<dbReference type="Pfam" id="PF08648">
    <property type="entry name" value="SNRNP27"/>
    <property type="match status" value="1"/>
</dbReference>
<organism evidence="10 11">
    <name type="scientific">Apodospora peruviana</name>
    <dbReference type="NCBI Taxonomy" id="516989"/>
    <lineage>
        <taxon>Eukaryota</taxon>
        <taxon>Fungi</taxon>
        <taxon>Dikarya</taxon>
        <taxon>Ascomycota</taxon>
        <taxon>Pezizomycotina</taxon>
        <taxon>Sordariomycetes</taxon>
        <taxon>Sordariomycetidae</taxon>
        <taxon>Sordariales</taxon>
        <taxon>Lasiosphaeriaceae</taxon>
        <taxon>Apodospora</taxon>
    </lineage>
</organism>
<reference evidence="10" key="2">
    <citation type="submission" date="2023-06" db="EMBL/GenBank/DDBJ databases">
        <authorList>
            <consortium name="Lawrence Berkeley National Laboratory"/>
            <person name="Haridas S."/>
            <person name="Hensen N."/>
            <person name="Bonometti L."/>
            <person name="Westerberg I."/>
            <person name="Brannstrom I.O."/>
            <person name="Guillou S."/>
            <person name="Cros-Aarteil S."/>
            <person name="Calhoun S."/>
            <person name="Kuo A."/>
            <person name="Mondo S."/>
            <person name="Pangilinan J."/>
            <person name="Riley R."/>
            <person name="Labutti K."/>
            <person name="Andreopoulos B."/>
            <person name="Lipzen A."/>
            <person name="Chen C."/>
            <person name="Yanf M."/>
            <person name="Daum C."/>
            <person name="Ng V."/>
            <person name="Clum A."/>
            <person name="Steindorff A."/>
            <person name="Ohm R."/>
            <person name="Martin F."/>
            <person name="Silar P."/>
            <person name="Natvig D."/>
            <person name="Lalanne C."/>
            <person name="Gautier V."/>
            <person name="Ament-Velasquez S.L."/>
            <person name="Kruys A."/>
            <person name="Hutchinson M.I."/>
            <person name="Powell A.J."/>
            <person name="Barry K."/>
            <person name="Miller A.N."/>
            <person name="Grigoriev I.V."/>
            <person name="Debuchy R."/>
            <person name="Gladieux P."/>
            <person name="Thoren M.H."/>
            <person name="Johannesson H."/>
        </authorList>
    </citation>
    <scope>NUCLEOTIDE SEQUENCE</scope>
    <source>
        <strain evidence="10">CBS 118394</strain>
    </source>
</reference>
<keyword evidence="6" id="KW-0508">mRNA splicing</keyword>
<evidence type="ECO:0000256" key="2">
    <source>
        <dbReference type="ARBA" id="ARBA00004123"/>
    </source>
</evidence>
<dbReference type="GO" id="GO:0008380">
    <property type="term" value="P:RNA splicing"/>
    <property type="evidence" value="ECO:0007669"/>
    <property type="project" value="UniProtKB-KW"/>
</dbReference>
<feature type="compositionally biased region" description="Basic residues" evidence="8">
    <location>
        <begin position="59"/>
        <end position="78"/>
    </location>
</feature>
<evidence type="ECO:0000256" key="7">
    <source>
        <dbReference type="ARBA" id="ARBA00023242"/>
    </source>
</evidence>
<evidence type="ECO:0000259" key="9">
    <source>
        <dbReference type="Pfam" id="PF08648"/>
    </source>
</evidence>
<comment type="subunit">
    <text evidence="4">Part of a tri-snRNP complex.</text>
</comment>
<protein>
    <recommendedName>
        <fullName evidence="9">U4/U6.U5 small nuclear ribonucleoprotein 27kDa protein domain-containing protein</fullName>
    </recommendedName>
</protein>
<evidence type="ECO:0000313" key="11">
    <source>
        <dbReference type="Proteomes" id="UP001283341"/>
    </source>
</evidence>
<feature type="compositionally biased region" description="Basic and acidic residues" evidence="8">
    <location>
        <begin position="79"/>
        <end position="141"/>
    </location>
</feature>
<evidence type="ECO:0000256" key="5">
    <source>
        <dbReference type="ARBA" id="ARBA00022664"/>
    </source>
</evidence>
<feature type="compositionally biased region" description="Basic and acidic residues" evidence="8">
    <location>
        <begin position="225"/>
        <end position="235"/>
    </location>
</feature>
<feature type="region of interest" description="Disordered" evidence="8">
    <location>
        <begin position="1"/>
        <end position="242"/>
    </location>
</feature>
<evidence type="ECO:0000256" key="8">
    <source>
        <dbReference type="SAM" id="MobiDB-lite"/>
    </source>
</evidence>
<dbReference type="PANTHER" id="PTHR31077">
    <property type="entry name" value="U4/U6.U5 SMALL NUCLEAR RIBONUCLEOPROTEIN 27 KDA PROTEIN"/>
    <property type="match status" value="1"/>
</dbReference>
<gene>
    <name evidence="10" type="ORF">B0H66DRAFT_550492</name>
</gene>
<feature type="compositionally biased region" description="Basic and acidic residues" evidence="8">
    <location>
        <begin position="194"/>
        <end position="218"/>
    </location>
</feature>
<keyword evidence="11" id="KW-1185">Reference proteome</keyword>
<dbReference type="EMBL" id="JAUEDM010000002">
    <property type="protein sequence ID" value="KAK3326254.1"/>
    <property type="molecule type" value="Genomic_DNA"/>
</dbReference>
<keyword evidence="7" id="KW-0539">Nucleus</keyword>
<dbReference type="GO" id="GO:0006397">
    <property type="term" value="P:mRNA processing"/>
    <property type="evidence" value="ECO:0007669"/>
    <property type="project" value="UniProtKB-KW"/>
</dbReference>
<dbReference type="GO" id="GO:0071011">
    <property type="term" value="C:precatalytic spliceosome"/>
    <property type="evidence" value="ECO:0007669"/>
    <property type="project" value="TreeGrafter"/>
</dbReference>
<dbReference type="PANTHER" id="PTHR31077:SF1">
    <property type="entry name" value="U4_U6.U5 SMALL NUCLEAR RIBONUCLEOPROTEIN 27 KDA PROTEIN"/>
    <property type="match status" value="1"/>
</dbReference>
<comment type="subcellular location">
    <subcellularLocation>
        <location evidence="2">Nucleus</location>
    </subcellularLocation>
</comment>
<accession>A0AAE0MCR7</accession>
<feature type="compositionally biased region" description="Basic and acidic residues" evidence="8">
    <location>
        <begin position="1"/>
        <end position="58"/>
    </location>
</feature>
<dbReference type="InterPro" id="IPR013957">
    <property type="entry name" value="SNRNP27"/>
</dbReference>
<dbReference type="Proteomes" id="UP001283341">
    <property type="component" value="Unassembled WGS sequence"/>
</dbReference>
<evidence type="ECO:0000256" key="6">
    <source>
        <dbReference type="ARBA" id="ARBA00023187"/>
    </source>
</evidence>
<name>A0AAE0MCR7_9PEZI</name>
<sequence>MADHHARGGSRRGGDRPPYDGLRDRPGRDGRDNRDRNYDRDRRSHRYRDGDAERDRNRDHRRYRSRSRDRQNRRRSRSPLRDRNPDRRDDRPRNVPEVDRGLRSRRGGDRDSYRDQDCDHGGKPAKRSTRDNVTDRRRSESPRASTSPRRPTLDSIEKDPATLPTRAKTFEQPKPPVVAPTPPAPVSFKVKGHDRREGSHGAEQHSRGQSQEHEDGRYHSNPPAEEEHARSRFDTEPMDEDEVDDIVVEDDGLEAMQAMMGFGGFDSTKGKKIQGNNVGAVRKEKKTEYRQYMNRVGGFNRPLSPSR</sequence>
<evidence type="ECO:0000256" key="1">
    <source>
        <dbReference type="ARBA" id="ARBA00003632"/>
    </source>
</evidence>
<comment type="similarity">
    <text evidence="3">Belongs to the SNUT3 family.</text>
</comment>
<comment type="function">
    <text evidence="1">May play a role in mRNA splicing.</text>
</comment>
<evidence type="ECO:0000256" key="3">
    <source>
        <dbReference type="ARBA" id="ARBA00008218"/>
    </source>
</evidence>
<keyword evidence="5" id="KW-0507">mRNA processing</keyword>
<comment type="caution">
    <text evidence="10">The sequence shown here is derived from an EMBL/GenBank/DDBJ whole genome shotgun (WGS) entry which is preliminary data.</text>
</comment>
<proteinExistence type="inferred from homology"/>
<evidence type="ECO:0000313" key="10">
    <source>
        <dbReference type="EMBL" id="KAK3326254.1"/>
    </source>
</evidence>
<dbReference type="AlphaFoldDB" id="A0AAE0MCR7"/>
<feature type="compositionally biased region" description="Pro residues" evidence="8">
    <location>
        <begin position="173"/>
        <end position="185"/>
    </location>
</feature>
<evidence type="ECO:0000256" key="4">
    <source>
        <dbReference type="ARBA" id="ARBA00011825"/>
    </source>
</evidence>
<feature type="domain" description="U4/U6.U5 small nuclear ribonucleoprotein 27kDa protein" evidence="9">
    <location>
        <begin position="254"/>
        <end position="305"/>
    </location>
</feature>
<reference evidence="10" key="1">
    <citation type="journal article" date="2023" name="Mol. Phylogenet. Evol.">
        <title>Genome-scale phylogeny and comparative genomics of the fungal order Sordariales.</title>
        <authorList>
            <person name="Hensen N."/>
            <person name="Bonometti L."/>
            <person name="Westerberg I."/>
            <person name="Brannstrom I.O."/>
            <person name="Guillou S."/>
            <person name="Cros-Aarteil S."/>
            <person name="Calhoun S."/>
            <person name="Haridas S."/>
            <person name="Kuo A."/>
            <person name="Mondo S."/>
            <person name="Pangilinan J."/>
            <person name="Riley R."/>
            <person name="LaButti K."/>
            <person name="Andreopoulos B."/>
            <person name="Lipzen A."/>
            <person name="Chen C."/>
            <person name="Yan M."/>
            <person name="Daum C."/>
            <person name="Ng V."/>
            <person name="Clum A."/>
            <person name="Steindorff A."/>
            <person name="Ohm R.A."/>
            <person name="Martin F."/>
            <person name="Silar P."/>
            <person name="Natvig D.O."/>
            <person name="Lalanne C."/>
            <person name="Gautier V."/>
            <person name="Ament-Velasquez S.L."/>
            <person name="Kruys A."/>
            <person name="Hutchinson M.I."/>
            <person name="Powell A.J."/>
            <person name="Barry K."/>
            <person name="Miller A.N."/>
            <person name="Grigoriev I.V."/>
            <person name="Debuchy R."/>
            <person name="Gladieux P."/>
            <person name="Hiltunen Thoren M."/>
            <person name="Johannesson H."/>
        </authorList>
    </citation>
    <scope>NUCLEOTIDE SEQUENCE</scope>
    <source>
        <strain evidence="10">CBS 118394</strain>
    </source>
</reference>